<dbReference type="Proteomes" id="UP001152888">
    <property type="component" value="Unassembled WGS sequence"/>
</dbReference>
<name>A0A9P0KRJ7_ACAOB</name>
<sequence>MAKFSAMFISYFQICFSWKWIPHTFYNAVLEPVFWSPENMNARHCALMIKMRNDTVSAGRHDVASESLPQHYHILPNASENITAPAHQQTITQTEDAGKYRKSEVMEKKQKVEHGTMLFYGRYVD</sequence>
<dbReference type="EMBL" id="CAKOFQ010006922">
    <property type="protein sequence ID" value="CAH1982456.1"/>
    <property type="molecule type" value="Genomic_DNA"/>
</dbReference>
<evidence type="ECO:0000313" key="2">
    <source>
        <dbReference type="Proteomes" id="UP001152888"/>
    </source>
</evidence>
<proteinExistence type="predicted"/>
<evidence type="ECO:0000313" key="1">
    <source>
        <dbReference type="EMBL" id="CAH1982456.1"/>
    </source>
</evidence>
<dbReference type="AlphaFoldDB" id="A0A9P0KRJ7"/>
<protein>
    <submittedName>
        <fullName evidence="1">Uncharacterized protein</fullName>
    </submittedName>
</protein>
<keyword evidence="2" id="KW-1185">Reference proteome</keyword>
<accession>A0A9P0KRJ7</accession>
<gene>
    <name evidence="1" type="ORF">ACAOBT_LOCUS15025</name>
</gene>
<comment type="caution">
    <text evidence="1">The sequence shown here is derived from an EMBL/GenBank/DDBJ whole genome shotgun (WGS) entry which is preliminary data.</text>
</comment>
<reference evidence="1" key="1">
    <citation type="submission" date="2022-03" db="EMBL/GenBank/DDBJ databases">
        <authorList>
            <person name="Sayadi A."/>
        </authorList>
    </citation>
    <scope>NUCLEOTIDE SEQUENCE</scope>
</reference>
<organism evidence="1 2">
    <name type="scientific">Acanthoscelides obtectus</name>
    <name type="common">Bean weevil</name>
    <name type="synonym">Bruchus obtectus</name>
    <dbReference type="NCBI Taxonomy" id="200917"/>
    <lineage>
        <taxon>Eukaryota</taxon>
        <taxon>Metazoa</taxon>
        <taxon>Ecdysozoa</taxon>
        <taxon>Arthropoda</taxon>
        <taxon>Hexapoda</taxon>
        <taxon>Insecta</taxon>
        <taxon>Pterygota</taxon>
        <taxon>Neoptera</taxon>
        <taxon>Endopterygota</taxon>
        <taxon>Coleoptera</taxon>
        <taxon>Polyphaga</taxon>
        <taxon>Cucujiformia</taxon>
        <taxon>Chrysomeloidea</taxon>
        <taxon>Chrysomelidae</taxon>
        <taxon>Bruchinae</taxon>
        <taxon>Bruchini</taxon>
        <taxon>Acanthoscelides</taxon>
    </lineage>
</organism>